<name>A0A849V6U3_9GAMM</name>
<protein>
    <recommendedName>
        <fullName evidence="2">EF-hand domain-containing protein</fullName>
    </recommendedName>
</protein>
<evidence type="ECO:0000313" key="4">
    <source>
        <dbReference type="Proteomes" id="UP000586305"/>
    </source>
</evidence>
<feature type="domain" description="EF-hand" evidence="2">
    <location>
        <begin position="360"/>
        <end position="395"/>
    </location>
</feature>
<proteinExistence type="predicted"/>
<keyword evidence="1" id="KW-0472">Membrane</keyword>
<dbReference type="SUPFAM" id="SSF47473">
    <property type="entry name" value="EF-hand"/>
    <property type="match status" value="3"/>
</dbReference>
<dbReference type="Proteomes" id="UP000586305">
    <property type="component" value="Unassembled WGS sequence"/>
</dbReference>
<dbReference type="Gene3D" id="1.10.238.10">
    <property type="entry name" value="EF-hand"/>
    <property type="match status" value="4"/>
</dbReference>
<keyword evidence="1" id="KW-0812">Transmembrane</keyword>
<dbReference type="AlphaFoldDB" id="A0A849V6U3"/>
<feature type="transmembrane region" description="Helical" evidence="1">
    <location>
        <begin position="694"/>
        <end position="714"/>
    </location>
</feature>
<keyword evidence="1" id="KW-1133">Transmembrane helix</keyword>
<feature type="transmembrane region" description="Helical" evidence="1">
    <location>
        <begin position="639"/>
        <end position="658"/>
    </location>
</feature>
<dbReference type="PANTHER" id="PTHR10827">
    <property type="entry name" value="RETICULOCALBIN"/>
    <property type="match status" value="1"/>
</dbReference>
<gene>
    <name evidence="3" type="ORF">HG263_01605</name>
</gene>
<feature type="domain" description="EF-hand" evidence="2">
    <location>
        <begin position="186"/>
        <end position="221"/>
    </location>
</feature>
<feature type="domain" description="EF-hand" evidence="2">
    <location>
        <begin position="224"/>
        <end position="259"/>
    </location>
</feature>
<organism evidence="3 4">
    <name type="scientific">Pseudoalteromonas caenipelagi</name>
    <dbReference type="NCBI Taxonomy" id="2726988"/>
    <lineage>
        <taxon>Bacteria</taxon>
        <taxon>Pseudomonadati</taxon>
        <taxon>Pseudomonadota</taxon>
        <taxon>Gammaproteobacteria</taxon>
        <taxon>Alteromonadales</taxon>
        <taxon>Pseudoalteromonadaceae</taxon>
        <taxon>Pseudoalteromonas</taxon>
    </lineage>
</organism>
<reference evidence="3 4" key="1">
    <citation type="submission" date="2020-04" db="EMBL/GenBank/DDBJ databases">
        <title>Pseudoalteromonas caenipelagi sp. nov., isolated from a tidal flat.</title>
        <authorList>
            <person name="Park S."/>
            <person name="Yoon J.-H."/>
        </authorList>
    </citation>
    <scope>NUCLEOTIDE SEQUENCE [LARGE SCALE GENOMIC DNA]</scope>
    <source>
        <strain evidence="3 4">JBTF-M23</strain>
    </source>
</reference>
<evidence type="ECO:0000259" key="2">
    <source>
        <dbReference type="PROSITE" id="PS50222"/>
    </source>
</evidence>
<dbReference type="PROSITE" id="PS50222">
    <property type="entry name" value="EF_HAND_2"/>
    <property type="match status" value="8"/>
</dbReference>
<feature type="domain" description="EF-hand" evidence="2">
    <location>
        <begin position="137"/>
        <end position="172"/>
    </location>
</feature>
<dbReference type="EMBL" id="JABBPG010000001">
    <property type="protein sequence ID" value="NOU49249.1"/>
    <property type="molecule type" value="Genomic_DNA"/>
</dbReference>
<dbReference type="PANTHER" id="PTHR10827:SF85">
    <property type="entry name" value="CALCIUM-BINDING PROTEIN"/>
    <property type="match status" value="1"/>
</dbReference>
<feature type="transmembrane region" description="Helical" evidence="1">
    <location>
        <begin position="720"/>
        <end position="743"/>
    </location>
</feature>
<dbReference type="SMART" id="SM00054">
    <property type="entry name" value="EFh"/>
    <property type="match status" value="8"/>
</dbReference>
<evidence type="ECO:0000256" key="1">
    <source>
        <dbReference type="SAM" id="Phobius"/>
    </source>
</evidence>
<keyword evidence="4" id="KW-1185">Reference proteome</keyword>
<feature type="domain" description="EF-hand" evidence="2">
    <location>
        <begin position="99"/>
        <end position="134"/>
    </location>
</feature>
<evidence type="ECO:0000313" key="3">
    <source>
        <dbReference type="EMBL" id="NOU49249.1"/>
    </source>
</evidence>
<accession>A0A849V6U3</accession>
<dbReference type="InterPro" id="IPR011992">
    <property type="entry name" value="EF-hand-dom_pair"/>
</dbReference>
<dbReference type="GO" id="GO:0005509">
    <property type="term" value="F:calcium ion binding"/>
    <property type="evidence" value="ECO:0007669"/>
    <property type="project" value="InterPro"/>
</dbReference>
<dbReference type="PROSITE" id="PS00018">
    <property type="entry name" value="EF_HAND_1"/>
    <property type="match status" value="9"/>
</dbReference>
<comment type="caution">
    <text evidence="3">The sequence shown here is derived from an EMBL/GenBank/DDBJ whole genome shotgun (WGS) entry which is preliminary data.</text>
</comment>
<feature type="domain" description="EF-hand" evidence="2">
    <location>
        <begin position="49"/>
        <end position="84"/>
    </location>
</feature>
<feature type="domain" description="EF-hand" evidence="2">
    <location>
        <begin position="11"/>
        <end position="46"/>
    </location>
</feature>
<sequence length="828" mass="92296">MTTATEQIIQGLRQNFQHALTTSDLNRDGTIDRNELIQVLTRAATPWQIAQNMVNEIFNRLDNNRDGRLTIDDVSGQVNQITQQPQTNMSQAAQQVLNGLQQNFQQSLNNADTNRDGTIDRNELVQALMRAATPWQVANNIAGEIFLKLDKNRDGRISAQDVSQQIPNMGHHVNTSNPAVEQIIAGFRQNFQQTLQTADMNRDGTLDFNELVNALVRTNVPYSVAQTMARDVFQKLDTNHDGRIAAHEVSQQINSSTTLDYNLRTKLEQMIQILSANFQNTLRQSDLNWDSTLDRNEIVQLLVRSNVPWNSAHEMADEIFTRLDKNRDGRLSVQDVATTLPQTGHHGITPGMTYAQVYQTFLTNFEQAIQVADVNQDGMVDQNELTNVLVRTNAPYQTAQQLSAFLFQQLDHNRDGRLSLHDIRTNAPSQHGYKKRNLPLGRNLSIIGQGSHRALYIPYAYAGNSDVGGSDGWFDVYANSTEKWINILHEGGGDEHRVDDTFGGYRFIAFMFKACYPDLSSVDETKFRLSMPFDAPTEEEAVNLLEAMLMGNSESPIDLPDKNSEQSYLVEYYMVPLLSKFTIMYGRQTLLRIMHKHGHTFDRNVVENITKCATQFKDVFGEGQTSGLNYRLAQWTDPVMAIISGGFLLVIEGMMDIVKLQRSDAFCLAKIRNGAKTLRACLDGITTTTSFIDILLTAVEVTALVVITGAAMLASGGTAAAGIIAAGVAGVGCGGLAITKLLVYKLASGDNTSDIKNMERDMKDIMEKVLNMFSEFGNTAYLNDPEMRRFITPAIRTRIEAAKASGHKLNGALSQDIVSAFHWGIDYR</sequence>
<dbReference type="InterPro" id="IPR002048">
    <property type="entry name" value="EF_hand_dom"/>
</dbReference>
<feature type="domain" description="EF-hand" evidence="2">
    <location>
        <begin position="311"/>
        <end position="346"/>
    </location>
</feature>
<dbReference type="InterPro" id="IPR018247">
    <property type="entry name" value="EF_Hand_1_Ca_BS"/>
</dbReference>
<dbReference type="Pfam" id="PF13202">
    <property type="entry name" value="EF-hand_5"/>
    <property type="match status" value="8"/>
</dbReference>
<dbReference type="RefSeq" id="WP_171624339.1">
    <property type="nucleotide sequence ID" value="NZ_JABBPG010000001.1"/>
</dbReference>